<reference evidence="3 4" key="1">
    <citation type="submission" date="2016-10" db="EMBL/GenBank/DDBJ databases">
        <authorList>
            <person name="de Groot N.N."/>
        </authorList>
    </citation>
    <scope>NUCLEOTIDE SEQUENCE [LARGE SCALE GENOMIC DNA]</scope>
    <source>
        <strain evidence="3 4">ATCC 35022</strain>
    </source>
</reference>
<keyword evidence="1" id="KW-0479">Metal-binding</keyword>
<feature type="domain" description="Cupin type-2" evidence="2">
    <location>
        <begin position="40"/>
        <end position="106"/>
    </location>
</feature>
<dbReference type="STRING" id="665467.SAMN02982931_00641"/>
<organism evidence="3 4">
    <name type="scientific">Bauldia litoralis</name>
    <dbReference type="NCBI Taxonomy" id="665467"/>
    <lineage>
        <taxon>Bacteria</taxon>
        <taxon>Pseudomonadati</taxon>
        <taxon>Pseudomonadota</taxon>
        <taxon>Alphaproteobacteria</taxon>
        <taxon>Hyphomicrobiales</taxon>
        <taxon>Kaistiaceae</taxon>
        <taxon>Bauldia</taxon>
    </lineage>
</organism>
<dbReference type="RefSeq" id="WP_175478270.1">
    <property type="nucleotide sequence ID" value="NZ_FMXQ01000001.1"/>
</dbReference>
<accession>A0A1G6AHS8</accession>
<dbReference type="GO" id="GO:0046872">
    <property type="term" value="F:metal ion binding"/>
    <property type="evidence" value="ECO:0007669"/>
    <property type="project" value="UniProtKB-KW"/>
</dbReference>
<dbReference type="Proteomes" id="UP000199071">
    <property type="component" value="Unassembled WGS sequence"/>
</dbReference>
<dbReference type="InterPro" id="IPR051610">
    <property type="entry name" value="GPI/OXD"/>
</dbReference>
<dbReference type="InterPro" id="IPR014710">
    <property type="entry name" value="RmlC-like_jellyroll"/>
</dbReference>
<dbReference type="CDD" id="cd02209">
    <property type="entry name" value="cupin_XRE_C"/>
    <property type="match status" value="1"/>
</dbReference>
<dbReference type="EMBL" id="FMXQ01000001">
    <property type="protein sequence ID" value="SDB07945.1"/>
    <property type="molecule type" value="Genomic_DNA"/>
</dbReference>
<evidence type="ECO:0000259" key="2">
    <source>
        <dbReference type="Pfam" id="PF07883"/>
    </source>
</evidence>
<dbReference type="Gene3D" id="2.60.120.10">
    <property type="entry name" value="Jelly Rolls"/>
    <property type="match status" value="1"/>
</dbReference>
<protein>
    <submittedName>
        <fullName evidence="3">Cupin domain-containing protein</fullName>
    </submittedName>
</protein>
<dbReference type="SUPFAM" id="SSF51182">
    <property type="entry name" value="RmlC-like cupins"/>
    <property type="match status" value="1"/>
</dbReference>
<proteinExistence type="predicted"/>
<dbReference type="Pfam" id="PF07883">
    <property type="entry name" value="Cupin_2"/>
    <property type="match status" value="1"/>
</dbReference>
<dbReference type="InterPro" id="IPR013096">
    <property type="entry name" value="Cupin_2"/>
</dbReference>
<gene>
    <name evidence="3" type="ORF">SAMN02982931_00641</name>
</gene>
<dbReference type="AlphaFoldDB" id="A0A1G6AHS8"/>
<name>A0A1G6AHS8_9HYPH</name>
<dbReference type="PANTHER" id="PTHR35848">
    <property type="entry name" value="OXALATE-BINDING PROTEIN"/>
    <property type="match status" value="1"/>
</dbReference>
<evidence type="ECO:0000256" key="1">
    <source>
        <dbReference type="ARBA" id="ARBA00022723"/>
    </source>
</evidence>
<evidence type="ECO:0000313" key="3">
    <source>
        <dbReference type="EMBL" id="SDB07945.1"/>
    </source>
</evidence>
<sequence length="134" mass="14631">MHRRFTVASETEQESLDWGKLRWLSHPPSTGAEQLTVIDVSLMPGKGHDFHKHPDQEEVILVIAGTVEQWVDQEKRILGPGDSAHIPADMVHASFNVGDSEAKIAAILGPCVGDNGYELVDVADQAPWNGLRAS</sequence>
<dbReference type="InterPro" id="IPR011051">
    <property type="entry name" value="RmlC_Cupin_sf"/>
</dbReference>
<evidence type="ECO:0000313" key="4">
    <source>
        <dbReference type="Proteomes" id="UP000199071"/>
    </source>
</evidence>
<keyword evidence="4" id="KW-1185">Reference proteome</keyword>